<keyword evidence="3" id="KW-1185">Reference proteome</keyword>
<dbReference type="STRING" id="1643428.GCA_001442855_01473"/>
<dbReference type="RefSeq" id="WP_140945249.1">
    <property type="nucleotide sequence ID" value="NZ_FAOO01000010.1"/>
</dbReference>
<organism evidence="2 3">
    <name type="scientific">Candidatus Thermokryptus mobilis</name>
    <dbReference type="NCBI Taxonomy" id="1643428"/>
    <lineage>
        <taxon>Bacteria</taxon>
        <taxon>Pseudomonadati</taxon>
        <taxon>Candidatus Kryptoniota</taxon>
        <taxon>Candidatus Thermokryptus</taxon>
    </lineage>
</organism>
<reference evidence="3" key="1">
    <citation type="submission" date="2015-11" db="EMBL/GenBank/DDBJ databases">
        <authorList>
            <person name="Varghese N."/>
        </authorList>
    </citation>
    <scope>NUCLEOTIDE SEQUENCE [LARGE SCALE GENOMIC DNA]</scope>
</reference>
<dbReference type="EMBL" id="FAOO01000010">
    <property type="protein sequence ID" value="CUU06414.1"/>
    <property type="molecule type" value="Genomic_DNA"/>
</dbReference>
<dbReference type="PANTHER" id="PTHR38032:SF1">
    <property type="entry name" value="RNA-BINDING PROTEIN KHPB N-TERMINAL DOMAIN-CONTAINING PROTEIN"/>
    <property type="match status" value="1"/>
</dbReference>
<dbReference type="PANTHER" id="PTHR38032">
    <property type="entry name" value="POLYMERASE-RELATED"/>
    <property type="match status" value="1"/>
</dbReference>
<proteinExistence type="predicted"/>
<dbReference type="Pfam" id="PF20250">
    <property type="entry name" value="FapA_N"/>
    <property type="match status" value="1"/>
</dbReference>
<evidence type="ECO:0000313" key="3">
    <source>
        <dbReference type="Proteomes" id="UP000320623"/>
    </source>
</evidence>
<dbReference type="InterPro" id="IPR046865">
    <property type="entry name" value="FapA_b_solenoid"/>
</dbReference>
<dbReference type="Pfam" id="PF03961">
    <property type="entry name" value="FapA"/>
    <property type="match status" value="1"/>
</dbReference>
<accession>A0A0S4N5F1</accession>
<name>A0A0S4N5F1_9BACT</name>
<dbReference type="AlphaFoldDB" id="A0A0S4N5F1"/>
<feature type="domain" description="Flagellar Assembly Protein A N-terminal region" evidence="1">
    <location>
        <begin position="2"/>
        <end position="155"/>
    </location>
</feature>
<gene>
    <name evidence="2" type="ORF">JGI1_01506</name>
</gene>
<protein>
    <submittedName>
        <fullName evidence="2">Uncharacterized conserved protein, DUF342 family</fullName>
    </submittedName>
</protein>
<evidence type="ECO:0000259" key="1">
    <source>
        <dbReference type="Pfam" id="PF20250"/>
    </source>
</evidence>
<dbReference type="InterPro" id="IPR046866">
    <property type="entry name" value="FapA_N"/>
</dbReference>
<dbReference type="Proteomes" id="UP000320623">
    <property type="component" value="Unassembled WGS sequence"/>
</dbReference>
<dbReference type="InterPro" id="IPR005646">
    <property type="entry name" value="FapA"/>
</dbReference>
<evidence type="ECO:0000313" key="2">
    <source>
        <dbReference type="EMBL" id="CUU06414.1"/>
    </source>
</evidence>
<dbReference type="OrthoDB" id="9760122at2"/>
<sequence>MKIEIASDKLKAYLIIESKEELEGKCVDDIVNFAKSSGVVYGIKMVEIEKLIENPSEGKFLIAEGSPPVDGRDGYISFEFDMSRRTLIRNVKAGERIAVVYPPTSGVDGVAVTGEILKARVGRKANHIFLGENVSFSEQDNSVIVASADGNLILNDDGTIEVSPILTIDGNVDVSFGEVNFIGTLIVKGDIKSGSRVKVGKNLEVYGNIEDAEVEVEGNALIGGGFIGYGRGKLYVHGDVSLRYITNQNLVADGNVVIKREAVNANIVCGGRLIAKDAVIIGGVVMSKGEVEVKTLGGAEYSRTVVIIGRRDVQVEKLKKVTAEIRRLESYLEGVKSEIYALARLKIDWGELPEDQERQFQNLIRWRDEIPKRIKQLEIVRNNLLEDMRKAGKARLIVYGTIYKNTYLEINGAREEISFDMKNSIFEEDLGIIVRTKIREV</sequence>